<proteinExistence type="predicted"/>
<accession>D1APS6</accession>
<dbReference type="Proteomes" id="UP000000845">
    <property type="component" value="Chromosome"/>
</dbReference>
<dbReference type="HOGENOM" id="CLU_1991133_0_0_0"/>
<evidence type="ECO:0000313" key="1">
    <source>
        <dbReference type="EMBL" id="ACZ10110.1"/>
    </source>
</evidence>
<reference evidence="2" key="1">
    <citation type="submission" date="2009-09" db="EMBL/GenBank/DDBJ databases">
        <title>The complete chromosome of Sebaldella termitidis ATCC 33386.</title>
        <authorList>
            <consortium name="US DOE Joint Genome Institute (JGI-PGF)"/>
            <person name="Lucas S."/>
            <person name="Copeland A."/>
            <person name="Lapidus A."/>
            <person name="Glavina del Rio T."/>
            <person name="Dalin E."/>
            <person name="Tice H."/>
            <person name="Bruce D."/>
            <person name="Goodwin L."/>
            <person name="Pitluck S."/>
            <person name="Kyrpides N."/>
            <person name="Mavromatis K."/>
            <person name="Ivanova N."/>
            <person name="Mikhailova N."/>
            <person name="Sims D."/>
            <person name="Meincke L."/>
            <person name="Brettin T."/>
            <person name="Detter J.C."/>
            <person name="Han C."/>
            <person name="Larimer F."/>
            <person name="Land M."/>
            <person name="Hauser L."/>
            <person name="Markowitz V."/>
            <person name="Cheng J.F."/>
            <person name="Hugenholtz P."/>
            <person name="Woyke T."/>
            <person name="Wu D."/>
            <person name="Eisen J.A."/>
        </authorList>
    </citation>
    <scope>NUCLEOTIDE SEQUENCE [LARGE SCALE GENOMIC DNA]</scope>
    <source>
        <strain evidence="2">ATCC 33386 / NCTC 11300</strain>
    </source>
</reference>
<evidence type="ECO:0000313" key="2">
    <source>
        <dbReference type="Proteomes" id="UP000000845"/>
    </source>
</evidence>
<dbReference type="EMBL" id="CP001739">
    <property type="protein sequence ID" value="ACZ10110.1"/>
    <property type="molecule type" value="Genomic_DNA"/>
</dbReference>
<keyword evidence="2" id="KW-1185">Reference proteome</keyword>
<dbReference type="RefSeq" id="WP_012862692.1">
    <property type="nucleotide sequence ID" value="NC_013517.1"/>
</dbReference>
<reference evidence="1 2" key="2">
    <citation type="journal article" date="2010" name="Stand. Genomic Sci.">
        <title>Complete genome sequence of Sebaldella termitidis type strain (NCTC 11300).</title>
        <authorList>
            <person name="Harmon-Smith M."/>
            <person name="Celia L."/>
            <person name="Chertkov O."/>
            <person name="Lapidus A."/>
            <person name="Copeland A."/>
            <person name="Glavina Del Rio T."/>
            <person name="Nolan M."/>
            <person name="Lucas S."/>
            <person name="Tice H."/>
            <person name="Cheng J.F."/>
            <person name="Han C."/>
            <person name="Detter J.C."/>
            <person name="Bruce D."/>
            <person name="Goodwin L."/>
            <person name="Pitluck S."/>
            <person name="Pati A."/>
            <person name="Liolios K."/>
            <person name="Ivanova N."/>
            <person name="Mavromatis K."/>
            <person name="Mikhailova N."/>
            <person name="Chen A."/>
            <person name="Palaniappan K."/>
            <person name="Land M."/>
            <person name="Hauser L."/>
            <person name="Chang Y.J."/>
            <person name="Jeffries C.D."/>
            <person name="Brettin T."/>
            <person name="Goker M."/>
            <person name="Beck B."/>
            <person name="Bristow J."/>
            <person name="Eisen J.A."/>
            <person name="Markowitz V."/>
            <person name="Hugenholtz P."/>
            <person name="Kyrpides N.C."/>
            <person name="Klenk H.P."/>
            <person name="Chen F."/>
        </authorList>
    </citation>
    <scope>NUCLEOTIDE SEQUENCE [LARGE SCALE GENOMIC DNA]</scope>
    <source>
        <strain evidence="2">ATCC 33386 / NCTC 11300</strain>
    </source>
</reference>
<dbReference type="eggNOG" id="ENOG50332F1">
    <property type="taxonomic scope" value="Bacteria"/>
</dbReference>
<name>D1APS6_SEBTE</name>
<sequence length="125" mass="13884">MKNDIAEILAGQFSDYIKENGIVSAAEVSALMRKLFDKIHENMIIDTEISQITSPNIVAEVIDEKTGLLFRRYLEIEYNENSNGLMISGENIKGEKSEIVFLSETAVSRISELKGSGSDNPHCSE</sequence>
<dbReference type="KEGG" id="str:Sterm_3269"/>
<gene>
    <name evidence="1" type="ordered locus">Sterm_3269</name>
</gene>
<dbReference type="AlphaFoldDB" id="D1APS6"/>
<protein>
    <submittedName>
        <fullName evidence="1">Uncharacterized protein</fullName>
    </submittedName>
</protein>
<organism evidence="1 2">
    <name type="scientific">Sebaldella termitidis (strain ATCC 33386 / NCTC 11300)</name>
    <dbReference type="NCBI Taxonomy" id="526218"/>
    <lineage>
        <taxon>Bacteria</taxon>
        <taxon>Fusobacteriati</taxon>
        <taxon>Fusobacteriota</taxon>
        <taxon>Fusobacteriia</taxon>
        <taxon>Fusobacteriales</taxon>
        <taxon>Leptotrichiaceae</taxon>
        <taxon>Sebaldella</taxon>
    </lineage>
</organism>